<feature type="compositionally biased region" description="Low complexity" evidence="11">
    <location>
        <begin position="1067"/>
        <end position="1097"/>
    </location>
</feature>
<feature type="region of interest" description="Disordered" evidence="11">
    <location>
        <begin position="723"/>
        <end position="757"/>
    </location>
</feature>
<feature type="region of interest" description="Disordered" evidence="11">
    <location>
        <begin position="654"/>
        <end position="703"/>
    </location>
</feature>
<keyword evidence="7" id="KW-1133">Transmembrane helix</keyword>
<dbReference type="InterPro" id="IPR036047">
    <property type="entry name" value="F-box-like_dom_sf"/>
</dbReference>
<comment type="similarity">
    <text evidence="2">Belongs to the SRP receptor beta subunit family.</text>
</comment>
<dbReference type="InterPro" id="IPR041667">
    <property type="entry name" value="Cupin_8"/>
</dbReference>
<dbReference type="PROSITE" id="PS51184">
    <property type="entry name" value="JMJC"/>
    <property type="match status" value="1"/>
</dbReference>
<reference evidence="13" key="1">
    <citation type="submission" date="2023-10" db="EMBL/GenBank/DDBJ databases">
        <authorList>
            <person name="Chen Y."/>
            <person name="Shah S."/>
            <person name="Dougan E. K."/>
            <person name="Thang M."/>
            <person name="Chan C."/>
        </authorList>
    </citation>
    <scope>NUCLEOTIDE SEQUENCE [LARGE SCALE GENOMIC DNA]</scope>
</reference>
<evidence type="ECO:0000256" key="2">
    <source>
        <dbReference type="ARBA" id="ARBA00005619"/>
    </source>
</evidence>
<evidence type="ECO:0000256" key="1">
    <source>
        <dbReference type="ARBA" id="ARBA00004389"/>
    </source>
</evidence>
<keyword evidence="9" id="KW-0472">Membrane</keyword>
<evidence type="ECO:0000256" key="11">
    <source>
        <dbReference type="SAM" id="MobiDB-lite"/>
    </source>
</evidence>
<evidence type="ECO:0000256" key="10">
    <source>
        <dbReference type="ARBA" id="ARBA00023170"/>
    </source>
</evidence>
<keyword evidence="8" id="KW-0342">GTP-binding</keyword>
<dbReference type="InterPro" id="IPR003347">
    <property type="entry name" value="JmjC_dom"/>
</dbReference>
<evidence type="ECO:0000256" key="8">
    <source>
        <dbReference type="ARBA" id="ARBA00023134"/>
    </source>
</evidence>
<feature type="compositionally biased region" description="Low complexity" evidence="11">
    <location>
        <begin position="685"/>
        <end position="694"/>
    </location>
</feature>
<feature type="domain" description="JmjC" evidence="12">
    <location>
        <begin position="243"/>
        <end position="410"/>
    </location>
</feature>
<dbReference type="PANTHER" id="PTHR12480">
    <property type="entry name" value="ARGININE DEMETHYLASE AND LYSYL-HYDROXYLASE JMJD"/>
    <property type="match status" value="1"/>
</dbReference>
<dbReference type="SMART" id="SM00558">
    <property type="entry name" value="JmjC"/>
    <property type="match status" value="1"/>
</dbReference>
<evidence type="ECO:0000256" key="7">
    <source>
        <dbReference type="ARBA" id="ARBA00022989"/>
    </source>
</evidence>
<dbReference type="SUPFAM" id="SSF51197">
    <property type="entry name" value="Clavaminate synthase-like"/>
    <property type="match status" value="1"/>
</dbReference>
<keyword evidence="14" id="KW-1185">Reference proteome</keyword>
<evidence type="ECO:0000313" key="14">
    <source>
        <dbReference type="Proteomes" id="UP001189429"/>
    </source>
</evidence>
<comment type="caution">
    <text evidence="13">The sequence shown here is derived from an EMBL/GenBank/DDBJ whole genome shotgun (WGS) entry which is preliminary data.</text>
</comment>
<keyword evidence="5" id="KW-0547">Nucleotide-binding</keyword>
<keyword evidence="10" id="KW-0675">Receptor</keyword>
<evidence type="ECO:0000256" key="9">
    <source>
        <dbReference type="ARBA" id="ARBA00023136"/>
    </source>
</evidence>
<feature type="region of interest" description="Disordered" evidence="11">
    <location>
        <begin position="1057"/>
        <end position="1116"/>
    </location>
</feature>
<name>A0ABN9SXF5_9DINO</name>
<sequence length="1154" mass="126739">MASGPGLGLGAVHPLGVYPLGNSLLDPDAGRRRRQGLGRLGRLGDELLLGVLRALPADACARASGASATLRAFAGHEELWRALCLRELARGGRLHWPRACGTWRGAFAASWGGGPREPRAAAARGEAARIYSDTLYRSFFFASVNLDPKWLACSNLERVDAQKISVQDFVARYERQSCPVLLAGAAAGWAAAETWSREQLLQRFGSVDFTCGPCDLPLREFFAYASQNSDDVPLFVFDKRFSSRAPALLEDYQVPEAFRGRDLFDLLPAQARPDFRWLLIGGRRTGSKWHCDPNKTSAWNAVVRGRKRWLLLPPGCPPPGVHPSKDGAEVTQPVSLIEWFTNFYGELRRLADTNPAWDLKEGECGPGDVVFVPCGWWHCVLNLEDALHVLVKLAVADAWLVLEDAYTAGIPYRLELLWRGGSSGDAEDGLAVAAYRPRRYLQRRVPDEIETVLGTIGQEDLAMVQQTFGSQLLDLPGFAECIVTTGTYDRDQVLSFVGGIVDLFLEVARSQARRAAAPTAALSWAQLMNHLIECPEVTNFQGSEATSALAARAQAGERGPEKLPQVFRNAYVDCAKHQGTESVYLWSPHAACEAPKQVTPTLPPDVFGEGSKALWSVLAVAWDPEFQDLVALLSNRIMVVFRLRNREKGQFQQKREFRFHSAREKDDHGLHGPGEGQLDGKQGRLGRPLAPGEGRPLGPGEGRREKAFTWSLYLTAIDPRTGEDIRSRSQASRDRSARKKKVDDEQAMRKQKRDERLAADASTQLDIWFLRPGSFSDKELPPFKVLNEHTRTVTSLMEIGRIKFTTTSLDRTVVLWDNRSLTMEVRIADHERSVLSQAYLSNYASLVTIGCERRVYVWSIDSTTYRGPRAKLSQHQANVLQVSAAQRLFFTIDEACFLIVWDAATLAAVQTVNCRECAPRIVACLPSLGRVCVAGRRLNFYEGNGLAAAFMGVAPTKEQLAKAQSLQEEGSSALRAARPRWCGLSALRGHVLSVTEAEACPARSRPIFLVGEGETISAFVASEELSVAAVGTSSGAIHFLKYRSGFPLKVYPGRREDAAGRREGAEDFAAAAGTAPAAAPAAAPAPAGEPERGVAPALSDDPEDPPELPEEVMDYPGHPRLRGKLVEHLKEARCIIYVVDSENKAQLKDVAEHL</sequence>
<protein>
    <recommendedName>
        <fullName evidence="3">Signal recognition particle receptor subunit beta</fullName>
    </recommendedName>
</protein>
<proteinExistence type="inferred from homology"/>
<dbReference type="PANTHER" id="PTHR12480:SF21">
    <property type="entry name" value="JMJC DOMAIN-CONTAINING PROTEIN 8"/>
    <property type="match status" value="1"/>
</dbReference>
<dbReference type="InterPro" id="IPR019009">
    <property type="entry name" value="SRP_receptor_beta_su"/>
</dbReference>
<dbReference type="InterPro" id="IPR036322">
    <property type="entry name" value="WD40_repeat_dom_sf"/>
</dbReference>
<evidence type="ECO:0000256" key="3">
    <source>
        <dbReference type="ARBA" id="ARBA00020256"/>
    </source>
</evidence>
<feature type="compositionally biased region" description="Basic and acidic residues" evidence="11">
    <location>
        <begin position="654"/>
        <end position="670"/>
    </location>
</feature>
<dbReference type="Gene3D" id="2.130.10.10">
    <property type="entry name" value="YVTN repeat-like/Quinoprotein amine dehydrogenase"/>
    <property type="match status" value="1"/>
</dbReference>
<dbReference type="SUPFAM" id="SSF50978">
    <property type="entry name" value="WD40 repeat-like"/>
    <property type="match status" value="1"/>
</dbReference>
<evidence type="ECO:0000256" key="6">
    <source>
        <dbReference type="ARBA" id="ARBA00022824"/>
    </source>
</evidence>
<evidence type="ECO:0000256" key="4">
    <source>
        <dbReference type="ARBA" id="ARBA00022692"/>
    </source>
</evidence>
<dbReference type="Pfam" id="PF09439">
    <property type="entry name" value="SRPRB"/>
    <property type="match status" value="1"/>
</dbReference>
<dbReference type="InterPro" id="IPR027417">
    <property type="entry name" value="P-loop_NTPase"/>
</dbReference>
<feature type="compositionally biased region" description="Acidic residues" evidence="11">
    <location>
        <begin position="1100"/>
        <end position="1113"/>
    </location>
</feature>
<comment type="subcellular location">
    <subcellularLocation>
        <location evidence="1">Endoplasmic reticulum membrane</location>
        <topology evidence="1">Single-pass membrane protein</topology>
    </subcellularLocation>
</comment>
<dbReference type="EMBL" id="CAUYUJ010014125">
    <property type="protein sequence ID" value="CAK0837252.1"/>
    <property type="molecule type" value="Genomic_DNA"/>
</dbReference>
<dbReference type="Pfam" id="PF13621">
    <property type="entry name" value="Cupin_8"/>
    <property type="match status" value="1"/>
</dbReference>
<dbReference type="Gene3D" id="2.60.120.650">
    <property type="entry name" value="Cupin"/>
    <property type="match status" value="1"/>
</dbReference>
<evidence type="ECO:0000259" key="12">
    <source>
        <dbReference type="PROSITE" id="PS51184"/>
    </source>
</evidence>
<keyword evidence="4" id="KW-0812">Transmembrane</keyword>
<evidence type="ECO:0000256" key="5">
    <source>
        <dbReference type="ARBA" id="ARBA00022741"/>
    </source>
</evidence>
<evidence type="ECO:0000313" key="13">
    <source>
        <dbReference type="EMBL" id="CAK0837252.1"/>
    </source>
</evidence>
<keyword evidence="6" id="KW-0256">Endoplasmic reticulum</keyword>
<accession>A0ABN9SXF5</accession>
<dbReference type="InterPro" id="IPR015943">
    <property type="entry name" value="WD40/YVTN_repeat-like_dom_sf"/>
</dbReference>
<dbReference type="InterPro" id="IPR050910">
    <property type="entry name" value="JMJD6_ArgDemeth/LysHydrox"/>
</dbReference>
<dbReference type="SUPFAM" id="SSF81383">
    <property type="entry name" value="F-box domain"/>
    <property type="match status" value="1"/>
</dbReference>
<gene>
    <name evidence="13" type="ORF">PCOR1329_LOCUS33504</name>
</gene>
<organism evidence="13 14">
    <name type="scientific">Prorocentrum cordatum</name>
    <dbReference type="NCBI Taxonomy" id="2364126"/>
    <lineage>
        <taxon>Eukaryota</taxon>
        <taxon>Sar</taxon>
        <taxon>Alveolata</taxon>
        <taxon>Dinophyceae</taxon>
        <taxon>Prorocentrales</taxon>
        <taxon>Prorocentraceae</taxon>
        <taxon>Prorocentrum</taxon>
    </lineage>
</organism>
<dbReference type="Gene3D" id="3.40.50.300">
    <property type="entry name" value="P-loop containing nucleotide triphosphate hydrolases"/>
    <property type="match status" value="1"/>
</dbReference>
<dbReference type="Proteomes" id="UP001189429">
    <property type="component" value="Unassembled WGS sequence"/>
</dbReference>